<dbReference type="Proteomes" id="UP000574717">
    <property type="component" value="Unassembled WGS sequence"/>
</dbReference>
<feature type="non-terminal residue" evidence="1">
    <location>
        <position position="1"/>
    </location>
</feature>
<reference evidence="1 2" key="1">
    <citation type="journal article" date="2020" name="Front. Microbiol.">
        <title>Single-cell genomics of novel Actinobacteria with the Wood-Ljungdahl pathway discovered in a serpentinizing system.</title>
        <authorList>
            <person name="Merino N."/>
            <person name="Kawai M."/>
            <person name="Boyd E.S."/>
            <person name="Colman D.R."/>
            <person name="McGlynn S.E."/>
            <person name="Nealson K.H."/>
            <person name="Kurokawa K."/>
            <person name="Hongoh Y."/>
        </authorList>
    </citation>
    <scope>NUCLEOTIDE SEQUENCE [LARGE SCALE GENOMIC DNA]</scope>
    <source>
        <strain evidence="1 2">S03</strain>
    </source>
</reference>
<gene>
    <name evidence="1" type="ORF">HKBW3S03_02205</name>
</gene>
<comment type="caution">
    <text evidence="1">The sequence shown here is derived from an EMBL/GenBank/DDBJ whole genome shotgun (WGS) entry which is preliminary data.</text>
</comment>
<evidence type="ECO:0000313" key="1">
    <source>
        <dbReference type="EMBL" id="GFP20701.1"/>
    </source>
</evidence>
<dbReference type="AlphaFoldDB" id="A0A6V8NN49"/>
<sequence>YLVNRIIVFHRMPFSVEPEFLDSRSEICGFYDADSRPEPDVLLFIAHRWLESAGAVRIWQGSVFQVRNFFHLYPINKVGAIYQAVSHEWSLPLTNSLRTMQSRFLILSGSA</sequence>
<evidence type="ECO:0000313" key="2">
    <source>
        <dbReference type="Proteomes" id="UP000574717"/>
    </source>
</evidence>
<proteinExistence type="predicted"/>
<dbReference type="EMBL" id="BLRU01000622">
    <property type="protein sequence ID" value="GFP20701.1"/>
    <property type="molecule type" value="Genomic_DNA"/>
</dbReference>
<protein>
    <submittedName>
        <fullName evidence="1">Uncharacterized protein</fullName>
    </submittedName>
</protein>
<name>A0A6V8NN49_9ACTN</name>
<accession>A0A6V8NN49</accession>
<organism evidence="1 2">
    <name type="scientific">Candidatus Hakubella thermalkaliphila</name>
    <dbReference type="NCBI Taxonomy" id="2754717"/>
    <lineage>
        <taxon>Bacteria</taxon>
        <taxon>Bacillati</taxon>
        <taxon>Actinomycetota</taxon>
        <taxon>Actinomycetota incertae sedis</taxon>
        <taxon>Candidatus Hakubellales</taxon>
        <taxon>Candidatus Hakubellaceae</taxon>
        <taxon>Candidatus Hakubella</taxon>
    </lineage>
</organism>